<dbReference type="AlphaFoldDB" id="A0A5J4VTB7"/>
<dbReference type="Proteomes" id="UP000324800">
    <property type="component" value="Unassembled WGS sequence"/>
</dbReference>
<gene>
    <name evidence="1" type="ORF">EZS28_018601</name>
</gene>
<evidence type="ECO:0000313" key="2">
    <source>
        <dbReference type="Proteomes" id="UP000324800"/>
    </source>
</evidence>
<name>A0A5J4VTB7_9EUKA</name>
<dbReference type="EMBL" id="SNRW01005063">
    <property type="protein sequence ID" value="KAA6385872.1"/>
    <property type="molecule type" value="Genomic_DNA"/>
</dbReference>
<reference evidence="1 2" key="1">
    <citation type="submission" date="2019-03" db="EMBL/GenBank/DDBJ databases">
        <title>Single cell metagenomics reveals metabolic interactions within the superorganism composed of flagellate Streblomastix strix and complex community of Bacteroidetes bacteria on its surface.</title>
        <authorList>
            <person name="Treitli S.C."/>
            <person name="Kolisko M."/>
            <person name="Husnik F."/>
            <person name="Keeling P."/>
            <person name="Hampl V."/>
        </authorList>
    </citation>
    <scope>NUCLEOTIDE SEQUENCE [LARGE SCALE GENOMIC DNA]</scope>
    <source>
        <strain evidence="1">ST1C</strain>
    </source>
</reference>
<proteinExistence type="predicted"/>
<evidence type="ECO:0000313" key="1">
    <source>
        <dbReference type="EMBL" id="KAA6385872.1"/>
    </source>
</evidence>
<accession>A0A5J4VTB7</accession>
<comment type="caution">
    <text evidence="1">The sequence shown here is derived from an EMBL/GenBank/DDBJ whole genome shotgun (WGS) entry which is preliminary data.</text>
</comment>
<protein>
    <submittedName>
        <fullName evidence="1">Uncharacterized protein</fullName>
    </submittedName>
</protein>
<organism evidence="1 2">
    <name type="scientific">Streblomastix strix</name>
    <dbReference type="NCBI Taxonomy" id="222440"/>
    <lineage>
        <taxon>Eukaryota</taxon>
        <taxon>Metamonada</taxon>
        <taxon>Preaxostyla</taxon>
        <taxon>Oxymonadida</taxon>
        <taxon>Streblomastigidae</taxon>
        <taxon>Streblomastix</taxon>
    </lineage>
</organism>
<sequence length="183" mass="20769">MERLCYFLNLEDNTITPPTPPTTVFLIQIASRQKNLIGALATRDIRIPTDSTTPWGINDVVGITLKFPELYAYILLRESKPIVDGLANQIIIGHQYLQDQVKDNDNKFIVQPTSSESITPPVPVAAELITIPLTRITQPLLRYNINEGGINFYKLRNKVIFNIGQYLIEDFMGFVFSNFPEEL</sequence>